<dbReference type="RefSeq" id="WP_268046517.1">
    <property type="nucleotide sequence ID" value="NZ_CP104064.1"/>
</dbReference>
<protein>
    <submittedName>
        <fullName evidence="6">NAD(P)-dependent oxidoreductase</fullName>
    </submittedName>
</protein>
<dbReference type="SUPFAM" id="SSF48179">
    <property type="entry name" value="6-phosphogluconate dehydrogenase C-terminal domain-like"/>
    <property type="match status" value="1"/>
</dbReference>
<dbReference type="Pfam" id="PF14833">
    <property type="entry name" value="NAD_binding_11"/>
    <property type="match status" value="1"/>
</dbReference>
<keyword evidence="2" id="KW-0560">Oxidoreductase</keyword>
<dbReference type="InterPro" id="IPR013328">
    <property type="entry name" value="6PGD_dom2"/>
</dbReference>
<evidence type="ECO:0000259" key="5">
    <source>
        <dbReference type="Pfam" id="PF14833"/>
    </source>
</evidence>
<reference evidence="6" key="1">
    <citation type="submission" date="2022-08" db="EMBL/GenBank/DDBJ databases">
        <title>Alicyclobacillus dauci DSM2870, complete genome.</title>
        <authorList>
            <person name="Wang Q."/>
            <person name="Cai R."/>
            <person name="Wang Z."/>
        </authorList>
    </citation>
    <scope>NUCLEOTIDE SEQUENCE</scope>
    <source>
        <strain evidence="6">DSM 28700</strain>
    </source>
</reference>
<comment type="similarity">
    <text evidence="1">Belongs to the HIBADH-related family.</text>
</comment>
<keyword evidence="3" id="KW-0520">NAD</keyword>
<organism evidence="6 7">
    <name type="scientific">Alicyclobacillus dauci</name>
    <dbReference type="NCBI Taxonomy" id="1475485"/>
    <lineage>
        <taxon>Bacteria</taxon>
        <taxon>Bacillati</taxon>
        <taxon>Bacillota</taxon>
        <taxon>Bacilli</taxon>
        <taxon>Bacillales</taxon>
        <taxon>Alicyclobacillaceae</taxon>
        <taxon>Alicyclobacillus</taxon>
    </lineage>
</organism>
<dbReference type="Pfam" id="PF03446">
    <property type="entry name" value="NAD_binding_2"/>
    <property type="match status" value="1"/>
</dbReference>
<feature type="domain" description="6-phosphogluconate dehydrogenase NADP-binding" evidence="4">
    <location>
        <begin position="2"/>
        <end position="157"/>
    </location>
</feature>
<dbReference type="PANTHER" id="PTHR43580:SF2">
    <property type="entry name" value="CYTOKINE-LIKE NUCLEAR FACTOR N-PAC"/>
    <property type="match status" value="1"/>
</dbReference>
<evidence type="ECO:0000256" key="3">
    <source>
        <dbReference type="ARBA" id="ARBA00023027"/>
    </source>
</evidence>
<name>A0ABY6Z7P1_9BACL</name>
<evidence type="ECO:0000313" key="6">
    <source>
        <dbReference type="EMBL" id="WAH38907.1"/>
    </source>
</evidence>
<dbReference type="InterPro" id="IPR006115">
    <property type="entry name" value="6PGDH_NADP-bd"/>
</dbReference>
<dbReference type="SUPFAM" id="SSF51735">
    <property type="entry name" value="NAD(P)-binding Rossmann-fold domains"/>
    <property type="match status" value="1"/>
</dbReference>
<keyword evidence="7" id="KW-1185">Reference proteome</keyword>
<dbReference type="InterPro" id="IPR051265">
    <property type="entry name" value="HIBADH-related_NP60_sf"/>
</dbReference>
<gene>
    <name evidence="6" type="ORF">NZD86_10710</name>
</gene>
<accession>A0ABY6Z7P1</accession>
<evidence type="ECO:0000259" key="4">
    <source>
        <dbReference type="Pfam" id="PF03446"/>
    </source>
</evidence>
<dbReference type="PIRSF" id="PIRSF000103">
    <property type="entry name" value="HIBADH"/>
    <property type="match status" value="1"/>
</dbReference>
<dbReference type="InterPro" id="IPR029154">
    <property type="entry name" value="HIBADH-like_NADP-bd"/>
</dbReference>
<dbReference type="Gene3D" id="1.10.1040.10">
    <property type="entry name" value="N-(1-d-carboxylethyl)-l-norvaline Dehydrogenase, domain 2"/>
    <property type="match status" value="1"/>
</dbReference>
<dbReference type="PANTHER" id="PTHR43580">
    <property type="entry name" value="OXIDOREDUCTASE GLYR1-RELATED"/>
    <property type="match status" value="1"/>
</dbReference>
<dbReference type="Proteomes" id="UP001164803">
    <property type="component" value="Chromosome"/>
</dbReference>
<evidence type="ECO:0000256" key="2">
    <source>
        <dbReference type="ARBA" id="ARBA00023002"/>
    </source>
</evidence>
<evidence type="ECO:0000313" key="7">
    <source>
        <dbReference type="Proteomes" id="UP001164803"/>
    </source>
</evidence>
<dbReference type="InterPro" id="IPR036291">
    <property type="entry name" value="NAD(P)-bd_dom_sf"/>
</dbReference>
<dbReference type="EMBL" id="CP104064">
    <property type="protein sequence ID" value="WAH38907.1"/>
    <property type="molecule type" value="Genomic_DNA"/>
</dbReference>
<sequence length="288" mass="30602">MRIGWIGLGNMGVPMVRNIAKSGLLIQAYNRTPKDLDLNGAELATGLSTAVHKKDTVVIMVSDAAAVNDVLYHQGAIDNLTKGTLIVNMSTIGVDETQTLADDLRSRGFRFMDAPVLGSTKPAADATLTVVAGGERADFEEMTALFDAVSKAAFHIGPVGKGAAMKLLVNTFLGLSVQALGECITFGRHSALSPDLVLDVLETSAVWSPMLAGKRQKVISEDYSAQFALRHLTKDLGLAIRQGDLTGAAMPAATRTHETYTAALNAGYGDHDMIAIIQYLQSLSEADR</sequence>
<dbReference type="InterPro" id="IPR008927">
    <property type="entry name" value="6-PGluconate_DH-like_C_sf"/>
</dbReference>
<proteinExistence type="inferred from homology"/>
<dbReference type="InterPro" id="IPR015815">
    <property type="entry name" value="HIBADH-related"/>
</dbReference>
<evidence type="ECO:0000256" key="1">
    <source>
        <dbReference type="ARBA" id="ARBA00009080"/>
    </source>
</evidence>
<dbReference type="Gene3D" id="3.40.50.720">
    <property type="entry name" value="NAD(P)-binding Rossmann-like Domain"/>
    <property type="match status" value="1"/>
</dbReference>
<feature type="domain" description="3-hydroxyisobutyrate dehydrogenase-like NAD-binding" evidence="5">
    <location>
        <begin position="160"/>
        <end position="280"/>
    </location>
</feature>